<dbReference type="RefSeq" id="WP_129237415.1">
    <property type="nucleotide sequence ID" value="NZ_CP035464.1"/>
</dbReference>
<keyword evidence="1" id="KW-0732">Signal</keyword>
<evidence type="ECO:0000313" key="3">
    <source>
        <dbReference type="Proteomes" id="UP000293589"/>
    </source>
</evidence>
<feature type="signal peptide" evidence="1">
    <location>
        <begin position="1"/>
        <end position="26"/>
    </location>
</feature>
<gene>
    <name evidence="2" type="ORF">ESN35_05940</name>
</gene>
<proteinExistence type="predicted"/>
<dbReference type="AlphaFoldDB" id="A0A4V0YB47"/>
<sequence>MKRRGLLAGAIAAIAAMTALTPSALAADIPHYTTDRQDVPAEYRTFVLDTTDTPFSKVVFDEGEWTRTVKDDNNAWWPTVADAGLSIPDVGEWTDDAGARHTIDMRLELDQWNGGSVSELGRLDEHGQIVHDGLFWINNAYDNTKVPDETLKTLGRIDTSRRVGCRWTVTLLMADTGTPVPDDFKGVTGFNDLDGWDADPSLAFEGVELISGFDAAYTTPDAQLASFGENGFAGTTADAGDESDLDGAQQSRHRVAATWTGPTFTFGYSIQQPQGRLDGSRMTFGAPITRLETLTYKLNGGAGTIPNQQEGANQ</sequence>
<name>A0A4V0YB47_9BIFI</name>
<dbReference type="EMBL" id="CP035464">
    <property type="protein sequence ID" value="QAY32992.1"/>
    <property type="molecule type" value="Genomic_DNA"/>
</dbReference>
<dbReference type="KEGG" id="bgx:ESN35_05940"/>
<accession>A0A4V0YB47</accession>
<reference evidence="2 3" key="1">
    <citation type="submission" date="2019-01" db="EMBL/GenBank/DDBJ databases">
        <title>Complete genome sequence of Bifidobacterium gallinarum CACC 514.</title>
        <authorList>
            <person name="Jung M."/>
        </authorList>
    </citation>
    <scope>NUCLEOTIDE SEQUENCE [LARGE SCALE GENOMIC DNA]</scope>
    <source>
        <strain evidence="2 3">CACC 514</strain>
    </source>
</reference>
<dbReference type="Proteomes" id="UP000293589">
    <property type="component" value="Chromosome"/>
</dbReference>
<organism evidence="2 3">
    <name type="scientific">Bifidobacterium pullorum subsp. gallinarum</name>
    <dbReference type="NCBI Taxonomy" id="78344"/>
    <lineage>
        <taxon>Bacteria</taxon>
        <taxon>Bacillati</taxon>
        <taxon>Actinomycetota</taxon>
        <taxon>Actinomycetes</taxon>
        <taxon>Bifidobacteriales</taxon>
        <taxon>Bifidobacteriaceae</taxon>
        <taxon>Bifidobacterium</taxon>
    </lineage>
</organism>
<protein>
    <recommendedName>
        <fullName evidence="4">Cell surface protein</fullName>
    </recommendedName>
</protein>
<evidence type="ECO:0000256" key="1">
    <source>
        <dbReference type="SAM" id="SignalP"/>
    </source>
</evidence>
<evidence type="ECO:0000313" key="2">
    <source>
        <dbReference type="EMBL" id="QAY32992.1"/>
    </source>
</evidence>
<evidence type="ECO:0008006" key="4">
    <source>
        <dbReference type="Google" id="ProtNLM"/>
    </source>
</evidence>
<feature type="chain" id="PRO_5020587412" description="Cell surface protein" evidence="1">
    <location>
        <begin position="27"/>
        <end position="314"/>
    </location>
</feature>